<dbReference type="AlphaFoldDB" id="A0A3S4RY96"/>
<name>A0A3S4RY96_9ACTO</name>
<reference evidence="1 2" key="1">
    <citation type="submission" date="2018-12" db="EMBL/GenBank/DDBJ databases">
        <authorList>
            <consortium name="Pathogen Informatics"/>
        </authorList>
    </citation>
    <scope>NUCLEOTIDE SEQUENCE [LARGE SCALE GENOMIC DNA]</scope>
    <source>
        <strain evidence="1 2">NCTC11636</strain>
    </source>
</reference>
<evidence type="ECO:0000313" key="2">
    <source>
        <dbReference type="Proteomes" id="UP000266895"/>
    </source>
</evidence>
<dbReference type="KEGG" id="ahw:NCTC11636_02458"/>
<sequence length="36" mass="4036">MSGVTIKWNAAELRNLERQVKGRGHDAVPPHTSIEH</sequence>
<protein>
    <submittedName>
        <fullName evidence="1">Uncharacterized protein</fullName>
    </submittedName>
</protein>
<proteinExistence type="predicted"/>
<dbReference type="EMBL" id="LR134350">
    <property type="protein sequence ID" value="VEG29985.1"/>
    <property type="molecule type" value="Genomic_DNA"/>
</dbReference>
<keyword evidence="2" id="KW-1185">Reference proteome</keyword>
<gene>
    <name evidence="1" type="ORF">NCTC11636_02458</name>
</gene>
<evidence type="ECO:0000313" key="1">
    <source>
        <dbReference type="EMBL" id="VEG29985.1"/>
    </source>
</evidence>
<organism evidence="1 2">
    <name type="scientific">Actinomyces howellii</name>
    <dbReference type="NCBI Taxonomy" id="52771"/>
    <lineage>
        <taxon>Bacteria</taxon>
        <taxon>Bacillati</taxon>
        <taxon>Actinomycetota</taxon>
        <taxon>Actinomycetes</taxon>
        <taxon>Actinomycetales</taxon>
        <taxon>Actinomycetaceae</taxon>
        <taxon>Actinomyces</taxon>
    </lineage>
</organism>
<accession>A0A3S4RY96</accession>
<dbReference type="Proteomes" id="UP000266895">
    <property type="component" value="Chromosome"/>
</dbReference>